<dbReference type="Proteomes" id="UP000266673">
    <property type="component" value="Unassembled WGS sequence"/>
</dbReference>
<accession>A0A397VB22</accession>
<proteinExistence type="predicted"/>
<organism evidence="1 2">
    <name type="scientific">Gigaspora rosea</name>
    <dbReference type="NCBI Taxonomy" id="44941"/>
    <lineage>
        <taxon>Eukaryota</taxon>
        <taxon>Fungi</taxon>
        <taxon>Fungi incertae sedis</taxon>
        <taxon>Mucoromycota</taxon>
        <taxon>Glomeromycotina</taxon>
        <taxon>Glomeromycetes</taxon>
        <taxon>Diversisporales</taxon>
        <taxon>Gigasporaceae</taxon>
        <taxon>Gigaspora</taxon>
    </lineage>
</organism>
<evidence type="ECO:0000313" key="2">
    <source>
        <dbReference type="Proteomes" id="UP000266673"/>
    </source>
</evidence>
<dbReference type="STRING" id="44941.A0A397VB22"/>
<protein>
    <submittedName>
        <fullName evidence="1">Uncharacterized protein</fullName>
    </submittedName>
</protein>
<evidence type="ECO:0000313" key="1">
    <source>
        <dbReference type="EMBL" id="RIB19131.1"/>
    </source>
</evidence>
<comment type="caution">
    <text evidence="1">The sequence shown here is derived from an EMBL/GenBank/DDBJ whole genome shotgun (WGS) entry which is preliminary data.</text>
</comment>
<keyword evidence="2" id="KW-1185">Reference proteome</keyword>
<sequence>MTYMRDVRGPLIPVQQFLESMYLVSMLWMWNGDVIEKKLFFFLKPFNSLNESIKTKRSRAFSVHLGKTFDSKVPKFFNLLDQPTLQEIKFNIQDKNYVIDYNNDKENSDRFLVSFIEVIDQGLISHYTYHKLAAIQHELP</sequence>
<dbReference type="OrthoDB" id="2434739at2759"/>
<dbReference type="AlphaFoldDB" id="A0A397VB22"/>
<dbReference type="EMBL" id="QKWP01000493">
    <property type="protein sequence ID" value="RIB19131.1"/>
    <property type="molecule type" value="Genomic_DNA"/>
</dbReference>
<name>A0A397VB22_9GLOM</name>
<reference evidence="1 2" key="1">
    <citation type="submission" date="2018-06" db="EMBL/GenBank/DDBJ databases">
        <title>Comparative genomics reveals the genomic features of Rhizophagus irregularis, R. cerebriforme, R. diaphanum and Gigaspora rosea, and their symbiotic lifestyle signature.</title>
        <authorList>
            <person name="Morin E."/>
            <person name="San Clemente H."/>
            <person name="Chen E.C.H."/>
            <person name="De La Providencia I."/>
            <person name="Hainaut M."/>
            <person name="Kuo A."/>
            <person name="Kohler A."/>
            <person name="Murat C."/>
            <person name="Tang N."/>
            <person name="Roy S."/>
            <person name="Loubradou J."/>
            <person name="Henrissat B."/>
            <person name="Grigoriev I.V."/>
            <person name="Corradi N."/>
            <person name="Roux C."/>
            <person name="Martin F.M."/>
        </authorList>
    </citation>
    <scope>NUCLEOTIDE SEQUENCE [LARGE SCALE GENOMIC DNA]</scope>
    <source>
        <strain evidence="1 2">DAOM 194757</strain>
    </source>
</reference>
<gene>
    <name evidence="1" type="ORF">C2G38_2182650</name>
</gene>